<keyword evidence="7" id="KW-0139">CF(1)</keyword>
<keyword evidence="3 7" id="KW-0375">Hydrogen ion transport</keyword>
<dbReference type="Pfam" id="PF00213">
    <property type="entry name" value="OSCP"/>
    <property type="match status" value="1"/>
</dbReference>
<keyword evidence="5 7" id="KW-0472">Membrane</keyword>
<dbReference type="GO" id="GO:0045259">
    <property type="term" value="C:proton-transporting ATP synthase complex"/>
    <property type="evidence" value="ECO:0007669"/>
    <property type="project" value="UniProtKB-KW"/>
</dbReference>
<evidence type="ECO:0000256" key="3">
    <source>
        <dbReference type="ARBA" id="ARBA00022781"/>
    </source>
</evidence>
<keyword evidence="9" id="KW-1185">Reference proteome</keyword>
<organism evidence="8 9">
    <name type="scientific">Marinilabilia rubra</name>
    <dbReference type="NCBI Taxonomy" id="2162893"/>
    <lineage>
        <taxon>Bacteria</taxon>
        <taxon>Pseudomonadati</taxon>
        <taxon>Bacteroidota</taxon>
        <taxon>Bacteroidia</taxon>
        <taxon>Marinilabiliales</taxon>
        <taxon>Marinilabiliaceae</taxon>
        <taxon>Marinilabilia</taxon>
    </lineage>
</organism>
<dbReference type="GO" id="GO:0005886">
    <property type="term" value="C:plasma membrane"/>
    <property type="evidence" value="ECO:0007669"/>
    <property type="project" value="UniProtKB-SubCell"/>
</dbReference>
<dbReference type="HAMAP" id="MF_01416">
    <property type="entry name" value="ATP_synth_delta_bact"/>
    <property type="match status" value="1"/>
</dbReference>
<proteinExistence type="inferred from homology"/>
<dbReference type="AlphaFoldDB" id="A0A2U2B8S4"/>
<comment type="caution">
    <text evidence="8">The sequence shown here is derived from an EMBL/GenBank/DDBJ whole genome shotgun (WGS) entry which is preliminary data.</text>
</comment>
<reference evidence="8 9" key="1">
    <citation type="submission" date="2018-05" db="EMBL/GenBank/DDBJ databases">
        <title>Marinilabilia rubrum sp. nov., isolated from saltern sediment.</title>
        <authorList>
            <person name="Zhang R."/>
        </authorList>
    </citation>
    <scope>NUCLEOTIDE SEQUENCE [LARGE SCALE GENOMIC DNA]</scope>
    <source>
        <strain evidence="8 9">WTE16</strain>
    </source>
</reference>
<comment type="subcellular location">
    <subcellularLocation>
        <location evidence="7">Cell membrane</location>
        <topology evidence="7">Peripheral membrane protein</topology>
    </subcellularLocation>
    <subcellularLocation>
        <location evidence="1">Membrane</location>
    </subcellularLocation>
</comment>
<evidence type="ECO:0000256" key="6">
    <source>
        <dbReference type="ARBA" id="ARBA00023310"/>
    </source>
</evidence>
<evidence type="ECO:0000313" key="9">
    <source>
        <dbReference type="Proteomes" id="UP000244956"/>
    </source>
</evidence>
<comment type="function">
    <text evidence="7">This protein is part of the stalk that links CF(0) to CF(1). It either transmits conformational changes from CF(0) to CF(1) or is implicated in proton conduction.</text>
</comment>
<gene>
    <name evidence="7 8" type="primary">atpH</name>
    <name evidence="8" type="ORF">DDZ16_10690</name>
</gene>
<dbReference type="Proteomes" id="UP000244956">
    <property type="component" value="Unassembled WGS sequence"/>
</dbReference>
<accession>A0A2U2B8S4</accession>
<comment type="function">
    <text evidence="7">F(1)F(0) ATP synthase produces ATP from ADP in the presence of a proton or sodium gradient. F-type ATPases consist of two structural domains, F(1) containing the extramembraneous catalytic core and F(0) containing the membrane proton channel, linked together by a central stalk and a peripheral stalk. During catalysis, ATP synthesis in the catalytic domain of F(1) is coupled via a rotary mechanism of the central stalk subunits to proton translocation.</text>
</comment>
<dbReference type="SUPFAM" id="SSF47928">
    <property type="entry name" value="N-terminal domain of the delta subunit of the F1F0-ATP synthase"/>
    <property type="match status" value="1"/>
</dbReference>
<evidence type="ECO:0000256" key="1">
    <source>
        <dbReference type="ARBA" id="ARBA00004370"/>
    </source>
</evidence>
<keyword evidence="6 7" id="KW-0066">ATP synthesis</keyword>
<dbReference type="InterPro" id="IPR000711">
    <property type="entry name" value="ATPase_OSCP/dsu"/>
</dbReference>
<dbReference type="EMBL" id="QEWP01000007">
    <property type="protein sequence ID" value="PWD99465.1"/>
    <property type="molecule type" value="Genomic_DNA"/>
</dbReference>
<dbReference type="NCBIfam" id="TIGR01145">
    <property type="entry name" value="ATP_synt_delta"/>
    <property type="match status" value="1"/>
</dbReference>
<dbReference type="Gene3D" id="1.10.520.20">
    <property type="entry name" value="N-terminal domain of the delta subunit of the F1F0-ATP synthase"/>
    <property type="match status" value="1"/>
</dbReference>
<name>A0A2U2B8S4_9BACT</name>
<dbReference type="PANTHER" id="PTHR11910">
    <property type="entry name" value="ATP SYNTHASE DELTA CHAIN"/>
    <property type="match status" value="1"/>
</dbReference>
<evidence type="ECO:0000256" key="7">
    <source>
        <dbReference type="HAMAP-Rule" id="MF_01416"/>
    </source>
</evidence>
<evidence type="ECO:0000256" key="2">
    <source>
        <dbReference type="ARBA" id="ARBA00022448"/>
    </source>
</evidence>
<evidence type="ECO:0000256" key="5">
    <source>
        <dbReference type="ARBA" id="ARBA00023136"/>
    </source>
</evidence>
<dbReference type="RefSeq" id="WP_109264450.1">
    <property type="nucleotide sequence ID" value="NZ_QEWP01000007.1"/>
</dbReference>
<dbReference type="GO" id="GO:0046933">
    <property type="term" value="F:proton-transporting ATP synthase activity, rotational mechanism"/>
    <property type="evidence" value="ECO:0007669"/>
    <property type="project" value="UniProtKB-UniRule"/>
</dbReference>
<keyword evidence="4 7" id="KW-0406">Ion transport</keyword>
<evidence type="ECO:0000313" key="8">
    <source>
        <dbReference type="EMBL" id="PWD99465.1"/>
    </source>
</evidence>
<protein>
    <recommendedName>
        <fullName evidence="7">ATP synthase subunit delta</fullName>
    </recommendedName>
    <alternativeName>
        <fullName evidence="7">ATP synthase F(1) sector subunit delta</fullName>
    </alternativeName>
    <alternativeName>
        <fullName evidence="7">F-type ATPase subunit delta</fullName>
        <shortName evidence="7">F-ATPase subunit delta</shortName>
    </alternativeName>
</protein>
<dbReference type="InterPro" id="IPR026015">
    <property type="entry name" value="ATP_synth_OSCP/delta_N_sf"/>
</dbReference>
<sequence length="178" mass="20665">MNRGPITVRYATALFELGKEKKELDKLYTDSKLLLDHCLSVKDFCAFINNPVIKPSQKKKVIHKVLSGEQHPIMLKFVDLVIERNREPLLGDMIRYFEYLYKKFKGIKSVQIITASSLDESYFEELKSYIEREFDAPVEMEAKVKPEIIGGLILVVDDKIIDNSIIHQMKLIKQKFLS</sequence>
<comment type="similarity">
    <text evidence="7">Belongs to the ATPase delta chain family.</text>
</comment>
<keyword evidence="7" id="KW-1003">Cell membrane</keyword>
<dbReference type="OrthoDB" id="9802471at2"/>
<evidence type="ECO:0000256" key="4">
    <source>
        <dbReference type="ARBA" id="ARBA00023065"/>
    </source>
</evidence>
<keyword evidence="2 7" id="KW-0813">Transport</keyword>
<dbReference type="PRINTS" id="PR00125">
    <property type="entry name" value="ATPASEDELTA"/>
</dbReference>